<dbReference type="InterPro" id="IPR002901">
    <property type="entry name" value="MGlyc_endo_b_GlcNAc-like_dom"/>
</dbReference>
<evidence type="ECO:0000313" key="2">
    <source>
        <dbReference type="EMBL" id="SFV79532.1"/>
    </source>
</evidence>
<protein>
    <submittedName>
        <fullName evidence="2">Putative Bax protein</fullName>
    </submittedName>
</protein>
<dbReference type="PANTHER" id="PTHR40572:SF1">
    <property type="entry name" value="PROTEIN BAX"/>
    <property type="match status" value="1"/>
</dbReference>
<proteinExistence type="predicted"/>
<organism evidence="2">
    <name type="scientific">hydrothermal vent metagenome</name>
    <dbReference type="NCBI Taxonomy" id="652676"/>
    <lineage>
        <taxon>unclassified sequences</taxon>
        <taxon>metagenomes</taxon>
        <taxon>ecological metagenomes</taxon>
    </lineage>
</organism>
<dbReference type="EMBL" id="FPHS01000234">
    <property type="protein sequence ID" value="SFV79532.1"/>
    <property type="molecule type" value="Genomic_DNA"/>
</dbReference>
<dbReference type="Gene3D" id="1.10.530.10">
    <property type="match status" value="1"/>
</dbReference>
<dbReference type="Pfam" id="PF01832">
    <property type="entry name" value="Glucosaminidase"/>
    <property type="match status" value="1"/>
</dbReference>
<dbReference type="SMART" id="SM00047">
    <property type="entry name" value="LYZ2"/>
    <property type="match status" value="1"/>
</dbReference>
<accession>A0A1W1DEI4</accession>
<reference evidence="2" key="1">
    <citation type="submission" date="2016-10" db="EMBL/GenBank/DDBJ databases">
        <authorList>
            <person name="de Groot N.N."/>
        </authorList>
    </citation>
    <scope>NUCLEOTIDE SEQUENCE</scope>
</reference>
<dbReference type="InterPro" id="IPR053195">
    <property type="entry name" value="Bax-like"/>
</dbReference>
<dbReference type="PANTHER" id="PTHR40572">
    <property type="entry name" value="PROTEIN BAX"/>
    <property type="match status" value="1"/>
</dbReference>
<name>A0A1W1DEI4_9ZZZZ</name>
<dbReference type="GO" id="GO:0004040">
    <property type="term" value="F:amidase activity"/>
    <property type="evidence" value="ECO:0007669"/>
    <property type="project" value="InterPro"/>
</dbReference>
<evidence type="ECO:0000259" key="1">
    <source>
        <dbReference type="SMART" id="SM00047"/>
    </source>
</evidence>
<feature type="domain" description="Mannosyl-glycoprotein endo-beta-N-acetylglucosamidase-like" evidence="1">
    <location>
        <begin position="84"/>
        <end position="238"/>
    </location>
</feature>
<dbReference type="AlphaFoldDB" id="A0A1W1DEI4"/>
<sequence>MNDLKFKNLLIIFVIFSSPIHADEFWGLEAWMNSERAPDFEKITDVKARKKAFFEYLLPEVKRQNSDIIELRNRIKSELLSDNKMTALKKYYKFKDDASIEDLLSSVDIVPTSLVLAQAAYESSWGRSRFAKHYHNYFGLWCFKKGCGVVPLRRDKKATHEVAKFASLSKGIAYYMRSINRNSAYETLRKIRKHKRDTQQPITGVGLAEGLENYAEIGYDYVETVQSIIKYNKLEQYDYQI</sequence>
<gene>
    <name evidence="2" type="ORF">MNB_SUP05-11-261</name>
</gene>